<dbReference type="Proteomes" id="UP000052023">
    <property type="component" value="Unassembled WGS sequence"/>
</dbReference>
<comment type="caution">
    <text evidence="2">The sequence shown here is derived from an EMBL/GenBank/DDBJ whole genome shotgun (WGS) entry which is preliminary data.</text>
</comment>
<reference evidence="2 3" key="1">
    <citation type="submission" date="2014-03" db="EMBL/GenBank/DDBJ databases">
        <title>Bradyrhizobium valentinum sp. nov., isolated from effective nodules of Lupinus mariae-josephae, a lupine endemic of basic-lime soils in Eastern Spain.</title>
        <authorList>
            <person name="Duran D."/>
            <person name="Rey L."/>
            <person name="Navarro A."/>
            <person name="Busquets A."/>
            <person name="Imperial J."/>
            <person name="Ruiz-Argueso T."/>
        </authorList>
    </citation>
    <scope>NUCLEOTIDE SEQUENCE [LARGE SCALE GENOMIC DNA]</scope>
    <source>
        <strain evidence="2 3">Ro19</strain>
    </source>
</reference>
<dbReference type="RefSeq" id="WP_057846862.1">
    <property type="nucleotide sequence ID" value="NZ_LLYA01000192.1"/>
</dbReference>
<dbReference type="OrthoDB" id="5291101at2"/>
<keyword evidence="3" id="KW-1185">Reference proteome</keyword>
<gene>
    <name evidence="2" type="ORF">CQ13_09425</name>
</gene>
<dbReference type="Pfam" id="PF00535">
    <property type="entry name" value="Glycos_transf_2"/>
    <property type="match status" value="1"/>
</dbReference>
<dbReference type="PANTHER" id="PTHR43685">
    <property type="entry name" value="GLYCOSYLTRANSFERASE"/>
    <property type="match status" value="1"/>
</dbReference>
<dbReference type="Gene3D" id="3.90.550.10">
    <property type="entry name" value="Spore Coat Polysaccharide Biosynthesis Protein SpsA, Chain A"/>
    <property type="match status" value="1"/>
</dbReference>
<proteinExistence type="predicted"/>
<dbReference type="InterPro" id="IPR050834">
    <property type="entry name" value="Glycosyltransf_2"/>
</dbReference>
<feature type="domain" description="Glycosyltransferase 2-like" evidence="1">
    <location>
        <begin position="8"/>
        <end position="134"/>
    </location>
</feature>
<evidence type="ECO:0000259" key="1">
    <source>
        <dbReference type="Pfam" id="PF00535"/>
    </source>
</evidence>
<dbReference type="EMBL" id="LLYA01000192">
    <property type="protein sequence ID" value="KRR18675.1"/>
    <property type="molecule type" value="Genomic_DNA"/>
</dbReference>
<accession>A0A0R3MMD4</accession>
<dbReference type="AlphaFoldDB" id="A0A0R3MMD4"/>
<evidence type="ECO:0000313" key="2">
    <source>
        <dbReference type="EMBL" id="KRR18675.1"/>
    </source>
</evidence>
<organism evidence="2 3">
    <name type="scientific">Bradyrhizobium retamae</name>
    <dbReference type="NCBI Taxonomy" id="1300035"/>
    <lineage>
        <taxon>Bacteria</taxon>
        <taxon>Pseudomonadati</taxon>
        <taxon>Pseudomonadota</taxon>
        <taxon>Alphaproteobacteria</taxon>
        <taxon>Hyphomicrobiales</taxon>
        <taxon>Nitrobacteraceae</taxon>
        <taxon>Bradyrhizobium</taxon>
    </lineage>
</organism>
<evidence type="ECO:0000313" key="3">
    <source>
        <dbReference type="Proteomes" id="UP000052023"/>
    </source>
</evidence>
<sequence>MTSETSFSVVIPCYNYARYLKACVESVLSQGVKVQVIVIDDCSTDETPAVGAALAKDPRVTFLRHEVNQGHIKTYNEGLALATGDYTALISADDLLTPGALKRAQAVFDAHPEVGMVYGHAPYFQTNDKLPKARIGKPRVDIWDGRKWIAQRCKTATSCISSPEVIVRTTLQRQLGGYCADLPHAGDLEMWLRFAAHSSIAYLAEVDQAYYRRHTASMQSTTFSSILADLKQRRAAFEAVFRVHGHKIKLVDQLRETALRALAKEALWRACWSYDRRRVDQVCVDELETFAKETYPGTRSLSEYWGLQWRRRLGTRWPPLLQPILPSGYIHWVKGKMLWRRQRLRGV</sequence>
<dbReference type="SUPFAM" id="SSF53448">
    <property type="entry name" value="Nucleotide-diphospho-sugar transferases"/>
    <property type="match status" value="1"/>
</dbReference>
<protein>
    <recommendedName>
        <fullName evidence="1">Glycosyltransferase 2-like domain-containing protein</fullName>
    </recommendedName>
</protein>
<dbReference type="InterPro" id="IPR029044">
    <property type="entry name" value="Nucleotide-diphossugar_trans"/>
</dbReference>
<name>A0A0R3MMD4_9BRAD</name>
<dbReference type="InterPro" id="IPR001173">
    <property type="entry name" value="Glyco_trans_2-like"/>
</dbReference>
<dbReference type="PANTHER" id="PTHR43685:SF2">
    <property type="entry name" value="GLYCOSYLTRANSFERASE 2-LIKE DOMAIN-CONTAINING PROTEIN"/>
    <property type="match status" value="1"/>
</dbReference>